<dbReference type="InterPro" id="IPR013877">
    <property type="entry name" value="YAP-bd/ALF4/Glomulin"/>
</dbReference>
<dbReference type="GO" id="GO:0055105">
    <property type="term" value="F:ubiquitin-protein transferase inhibitor activity"/>
    <property type="evidence" value="ECO:0007669"/>
    <property type="project" value="TreeGrafter"/>
</dbReference>
<dbReference type="EMBL" id="JAACJL010000031">
    <property type="protein sequence ID" value="KAF4616322.1"/>
    <property type="molecule type" value="Genomic_DNA"/>
</dbReference>
<feature type="compositionally biased region" description="Polar residues" evidence="1">
    <location>
        <begin position="32"/>
        <end position="67"/>
    </location>
</feature>
<name>A0A8H4QS14_9AGAR</name>
<evidence type="ECO:0000256" key="1">
    <source>
        <dbReference type="SAM" id="MobiDB-lite"/>
    </source>
</evidence>
<keyword evidence="3" id="KW-1185">Reference proteome</keyword>
<proteinExistence type="predicted"/>
<protein>
    <submittedName>
        <fullName evidence="2">Uncharacterized protein</fullName>
    </submittedName>
</protein>
<sequence length="729" mass="81166">MTVDNNNTRRPYEHQPLRAGTNLEHRRRVVDSQRTTTTPTMQPCNNQRPTHNNATTIAQRGFQGNNAKHNRDTTGETQDSGERRRGNSNSLTRPLSTLGSVECVFPDHHHHPASTSSRNCSPPRLPLTFNAGSMPPGVMMSVIGVIVTWQAANSAAWSATSSMMPLCRIPEHAVDVVHVCRTMTITKDLATFLQIPEQSEDDEVSSAITALLTSSVHDDVPHKTLKEVYEAITNAGATENLDPLHALPLLLRSRDPVALDLISLISECGSAKEVIMAAQEIFEGLEQKLRDDEETEDLGKDENTNNARKMTANPPITQLTTLIDALATGKLKLRRKSASETIKPLFEELRTIVDLAVPRARENETRVLLGNITDLVRRVGEWSQRNNVLNKADQEACAILMRRLLESSVSTCSQKLQTDIAQSTLEKCYPRLAVRSKVSPDSEEGQRVMLDTLHVAGSLGMREDPGSTMDLLFSAYEPSESNPQGVISRLLSLLTSCIHTSHYLDEALAVLIYCLHKHSGYLPDEVVLPLCGLIPTVASAHPNPSTRHQAFRVLSLLLQRSDAQIRFHQLMELTKNLEYPQMRTAAVGLVKEALLESLPKNQKNDPFLSSLFFRSFGPILFRTNPPDLLTSTLSLKEFQESQEPSRLVECLSFFYVLLQRDDKNETGIRAKDVVKSVENNLLRPLQEKIDQWTRDPAVSTGNDHDITTIVSLKISLERIQSARNALHLV</sequence>
<dbReference type="AlphaFoldDB" id="A0A8H4QS14"/>
<evidence type="ECO:0000313" key="3">
    <source>
        <dbReference type="Proteomes" id="UP000521872"/>
    </source>
</evidence>
<gene>
    <name evidence="2" type="ORF">D9613_008491</name>
</gene>
<feature type="compositionally biased region" description="Basic and acidic residues" evidence="1">
    <location>
        <begin position="69"/>
        <end position="85"/>
    </location>
</feature>
<dbReference type="Pfam" id="PF08568">
    <property type="entry name" value="Kinetochor_Ybp2"/>
    <property type="match status" value="1"/>
</dbReference>
<dbReference type="GO" id="GO:0005737">
    <property type="term" value="C:cytoplasm"/>
    <property type="evidence" value="ECO:0007669"/>
    <property type="project" value="TreeGrafter"/>
</dbReference>
<dbReference type="InterPro" id="IPR016024">
    <property type="entry name" value="ARM-type_fold"/>
</dbReference>
<feature type="region of interest" description="Disordered" evidence="1">
    <location>
        <begin position="290"/>
        <end position="311"/>
    </location>
</feature>
<dbReference type="InterPro" id="IPR019516">
    <property type="entry name" value="Glomulin/ALF4"/>
</dbReference>
<evidence type="ECO:0000313" key="2">
    <source>
        <dbReference type="EMBL" id="KAF4616322.1"/>
    </source>
</evidence>
<dbReference type="SUPFAM" id="SSF48371">
    <property type="entry name" value="ARM repeat"/>
    <property type="match status" value="1"/>
</dbReference>
<organism evidence="2 3">
    <name type="scientific">Agrocybe pediades</name>
    <dbReference type="NCBI Taxonomy" id="84607"/>
    <lineage>
        <taxon>Eukaryota</taxon>
        <taxon>Fungi</taxon>
        <taxon>Dikarya</taxon>
        <taxon>Basidiomycota</taxon>
        <taxon>Agaricomycotina</taxon>
        <taxon>Agaricomycetes</taxon>
        <taxon>Agaricomycetidae</taxon>
        <taxon>Agaricales</taxon>
        <taxon>Agaricineae</taxon>
        <taxon>Strophariaceae</taxon>
        <taxon>Agrocybe</taxon>
    </lineage>
</organism>
<dbReference type="PANTHER" id="PTHR15430:SF1">
    <property type="entry name" value="GLOMULIN"/>
    <property type="match status" value="1"/>
</dbReference>
<reference evidence="2 3" key="1">
    <citation type="submission" date="2019-12" db="EMBL/GenBank/DDBJ databases">
        <authorList>
            <person name="Floudas D."/>
            <person name="Bentzer J."/>
            <person name="Ahren D."/>
            <person name="Johansson T."/>
            <person name="Persson P."/>
            <person name="Tunlid A."/>
        </authorList>
    </citation>
    <scope>NUCLEOTIDE SEQUENCE [LARGE SCALE GENOMIC DNA]</scope>
    <source>
        <strain evidence="2 3">CBS 102.39</strain>
    </source>
</reference>
<feature type="region of interest" description="Disordered" evidence="1">
    <location>
        <begin position="1"/>
        <end position="95"/>
    </location>
</feature>
<feature type="compositionally biased region" description="Basic and acidic residues" evidence="1">
    <location>
        <begin position="290"/>
        <end position="303"/>
    </location>
</feature>
<accession>A0A8H4QS14</accession>
<dbReference type="Proteomes" id="UP000521872">
    <property type="component" value="Unassembled WGS sequence"/>
</dbReference>
<comment type="caution">
    <text evidence="2">The sequence shown here is derived from an EMBL/GenBank/DDBJ whole genome shotgun (WGS) entry which is preliminary data.</text>
</comment>
<dbReference type="PANTHER" id="PTHR15430">
    <property type="entry name" value="GLOMULIN"/>
    <property type="match status" value="1"/>
</dbReference>